<evidence type="ECO:0000313" key="2">
    <source>
        <dbReference type="Proteomes" id="UP001189624"/>
    </source>
</evidence>
<evidence type="ECO:0000313" key="1">
    <source>
        <dbReference type="EMBL" id="CAJ1974187.1"/>
    </source>
</evidence>
<dbReference type="Proteomes" id="UP001189624">
    <property type="component" value="Chromosome 9"/>
</dbReference>
<sequence>MLEVDKNLPSYVYHFMDYVIRGKANSNSLIRGLGPDGTISWTNLIFPNLRDELRLLARAAVLSKPYEPDPS</sequence>
<dbReference type="AlphaFoldDB" id="A0AA86SWK6"/>
<accession>A0AA86SWK6</accession>
<dbReference type="Gramene" id="rna-AYBTSS11_LOCUS26259">
    <property type="protein sequence ID" value="CAJ1974187.1"/>
    <property type="gene ID" value="gene-AYBTSS11_LOCUS26259"/>
</dbReference>
<organism evidence="1 2">
    <name type="scientific">Sphenostylis stenocarpa</name>
    <dbReference type="NCBI Taxonomy" id="92480"/>
    <lineage>
        <taxon>Eukaryota</taxon>
        <taxon>Viridiplantae</taxon>
        <taxon>Streptophyta</taxon>
        <taxon>Embryophyta</taxon>
        <taxon>Tracheophyta</taxon>
        <taxon>Spermatophyta</taxon>
        <taxon>Magnoliopsida</taxon>
        <taxon>eudicotyledons</taxon>
        <taxon>Gunneridae</taxon>
        <taxon>Pentapetalae</taxon>
        <taxon>rosids</taxon>
        <taxon>fabids</taxon>
        <taxon>Fabales</taxon>
        <taxon>Fabaceae</taxon>
        <taxon>Papilionoideae</taxon>
        <taxon>50 kb inversion clade</taxon>
        <taxon>NPAAA clade</taxon>
        <taxon>indigoferoid/millettioid clade</taxon>
        <taxon>Phaseoleae</taxon>
        <taxon>Sphenostylis</taxon>
    </lineage>
</organism>
<gene>
    <name evidence="1" type="ORF">AYBTSS11_LOCUS26259</name>
</gene>
<protein>
    <submittedName>
        <fullName evidence="1">Uncharacterized protein</fullName>
    </submittedName>
</protein>
<reference evidence="1" key="1">
    <citation type="submission" date="2023-10" db="EMBL/GenBank/DDBJ databases">
        <authorList>
            <person name="Domelevo Entfellner J.-B."/>
        </authorList>
    </citation>
    <scope>NUCLEOTIDE SEQUENCE</scope>
</reference>
<proteinExistence type="predicted"/>
<keyword evidence="2" id="KW-1185">Reference proteome</keyword>
<name>A0AA86SWK6_9FABA</name>
<dbReference type="EMBL" id="OY731406">
    <property type="protein sequence ID" value="CAJ1974187.1"/>
    <property type="molecule type" value="Genomic_DNA"/>
</dbReference>